<reference evidence="1 2" key="1">
    <citation type="submission" date="2018-09" db="EMBL/GenBank/DDBJ databases">
        <authorList>
            <person name="Livingstone P.G."/>
            <person name="Whitworth D.E."/>
        </authorList>
    </citation>
    <scope>NUCLEOTIDE SEQUENCE [LARGE SCALE GENOMIC DNA]</scope>
    <source>
        <strain evidence="1 2">CA031B</strain>
    </source>
</reference>
<evidence type="ECO:0000313" key="1">
    <source>
        <dbReference type="EMBL" id="RKI07639.1"/>
    </source>
</evidence>
<name>A0ABX9QJN4_9BACT</name>
<sequence length="699" mass="76917">MWGLLLALARPAHSQPEQWGDEAFNTCLQGLQGEVENSPYLAGMVKSFSGAFKGLAYEDINLNQPAKARFVNILVPRGGTKRWTRDCGDDGVVPRCWSYVNHRHIVCNPAMGILLAEIGRDKARYSEEEAFDLFARRFWAASVLGHEFGHFLYDKSPATVSHAFPVVKAGVSLNCQQKDDDEQRVESRFDDVGLQLACVAATESKVGKEGMIPYLGKLHNEEEDGRPSLRTLMGTYVKTVMVSQFLYVRDDLCLGTSAYESAAYRAIKMGEGVARCFNDNKEMNPVYDLASKYSTYVESLEFSLRGQQVSGAAAHPNFYDEAVFSQSYVQAPAGQSALVGFANSFSPANQMEYGRIWLFTTRNWTAFDSQLFFEWPGTLRLLDAIFEGNKLSFVIQLKELKQDGGKLRAFHKILRGAITCADWAMPKSCKKSVVSEASWSGKGQVLAGTKSNYLVVVTGHEARAYASPEALQKGTSLWAIKAMFSNEPLTVPNVVSPALFVAFGFAKNGLYSLEGVDGQKQRFSVLDIPETKGKLRIFSVNDKAVSFFLEREQAAEKSRYELWRCPISGLFGKPGSTFTCEAYASLGNMNAFTPAEVISQTDALDMGRIQDKVAGCPANLTFVSYQGWTWVLDTIAKNYALFAGNGIAGCAKDGKVLSYRSGRVDLIDPGWITKALSATTVEVTILQSGEKALLPRGAP</sequence>
<organism evidence="1 2">
    <name type="scientific">Corallococcus praedator</name>
    <dbReference type="NCBI Taxonomy" id="2316724"/>
    <lineage>
        <taxon>Bacteria</taxon>
        <taxon>Pseudomonadati</taxon>
        <taxon>Myxococcota</taxon>
        <taxon>Myxococcia</taxon>
        <taxon>Myxococcales</taxon>
        <taxon>Cystobacterineae</taxon>
        <taxon>Myxococcaceae</taxon>
        <taxon>Corallococcus</taxon>
    </lineage>
</organism>
<dbReference type="EMBL" id="RAWI01000120">
    <property type="protein sequence ID" value="RKI07639.1"/>
    <property type="molecule type" value="Genomic_DNA"/>
</dbReference>
<protein>
    <submittedName>
        <fullName evidence="1">Uncharacterized protein</fullName>
    </submittedName>
</protein>
<dbReference type="Proteomes" id="UP000278907">
    <property type="component" value="Unassembled WGS sequence"/>
</dbReference>
<gene>
    <name evidence="1" type="ORF">D7Y13_17485</name>
</gene>
<comment type="caution">
    <text evidence="1">The sequence shown here is derived from an EMBL/GenBank/DDBJ whole genome shotgun (WGS) entry which is preliminary data.</text>
</comment>
<keyword evidence="2" id="KW-1185">Reference proteome</keyword>
<accession>A0ABX9QJN4</accession>
<evidence type="ECO:0000313" key="2">
    <source>
        <dbReference type="Proteomes" id="UP000278907"/>
    </source>
</evidence>
<proteinExistence type="predicted"/>